<dbReference type="InterPro" id="IPR027417">
    <property type="entry name" value="P-loop_NTPase"/>
</dbReference>
<evidence type="ECO:0000259" key="2">
    <source>
        <dbReference type="PROSITE" id="PS51192"/>
    </source>
</evidence>
<keyword evidence="4" id="KW-0347">Helicase</keyword>
<name>A0ABV2EJF4_9CAUL</name>
<protein>
    <submittedName>
        <fullName evidence="4">ATP-dependent helicase HepA</fullName>
        <ecNumber evidence="4">3.6.4.-</ecNumber>
    </submittedName>
</protein>
<dbReference type="EMBL" id="JBEPLU010000001">
    <property type="protein sequence ID" value="MET3527178.1"/>
    <property type="molecule type" value="Genomic_DNA"/>
</dbReference>
<dbReference type="NCBIfam" id="NF041062">
    <property type="entry name" value="DpdE"/>
    <property type="match status" value="1"/>
</dbReference>
<dbReference type="InterPro" id="IPR049730">
    <property type="entry name" value="SNF2/RAD54-like_C"/>
</dbReference>
<dbReference type="PROSITE" id="PS51192">
    <property type="entry name" value="HELICASE_ATP_BIND_1"/>
    <property type="match status" value="1"/>
</dbReference>
<dbReference type="GO" id="GO:0016787">
    <property type="term" value="F:hydrolase activity"/>
    <property type="evidence" value="ECO:0007669"/>
    <property type="project" value="UniProtKB-KW"/>
</dbReference>
<reference evidence="4 5" key="1">
    <citation type="submission" date="2024-06" db="EMBL/GenBank/DDBJ databases">
        <title>Genomic Encyclopedia of Type Strains, Phase IV (KMG-IV): sequencing the most valuable type-strain genomes for metagenomic binning, comparative biology and taxonomic classification.</title>
        <authorList>
            <person name="Goeker M."/>
        </authorList>
    </citation>
    <scope>NUCLEOTIDE SEQUENCE [LARGE SCALE GENOMIC DNA]</scope>
    <source>
        <strain evidence="4 5">DSM 17809</strain>
    </source>
</reference>
<organism evidence="4 5">
    <name type="scientific">Phenylobacterium koreense</name>
    <dbReference type="NCBI Taxonomy" id="266125"/>
    <lineage>
        <taxon>Bacteria</taxon>
        <taxon>Pseudomonadati</taxon>
        <taxon>Pseudomonadota</taxon>
        <taxon>Alphaproteobacteria</taxon>
        <taxon>Caulobacterales</taxon>
        <taxon>Caulobacteraceae</taxon>
        <taxon>Phenylobacterium</taxon>
    </lineage>
</organism>
<proteinExistence type="predicted"/>
<comment type="caution">
    <text evidence="4">The sequence shown here is derived from an EMBL/GenBank/DDBJ whole genome shotgun (WGS) entry which is preliminary data.</text>
</comment>
<dbReference type="SMART" id="SM00490">
    <property type="entry name" value="HELICc"/>
    <property type="match status" value="1"/>
</dbReference>
<dbReference type="GO" id="GO:0004386">
    <property type="term" value="F:helicase activity"/>
    <property type="evidence" value="ECO:0007669"/>
    <property type="project" value="UniProtKB-KW"/>
</dbReference>
<keyword evidence="4" id="KW-0067">ATP-binding</keyword>
<dbReference type="Proteomes" id="UP001549110">
    <property type="component" value="Unassembled WGS sequence"/>
</dbReference>
<dbReference type="InterPro" id="IPR038718">
    <property type="entry name" value="SNF2-like_sf"/>
</dbReference>
<dbReference type="Gene3D" id="3.40.50.300">
    <property type="entry name" value="P-loop containing nucleotide triphosphate hydrolases"/>
    <property type="match status" value="1"/>
</dbReference>
<dbReference type="PANTHER" id="PTHR45766:SF6">
    <property type="entry name" value="SWI_SNF-RELATED MATRIX-ASSOCIATED ACTIN-DEPENDENT REGULATOR OF CHROMATIN SUBFAMILY A-LIKE PROTEIN 1"/>
    <property type="match status" value="1"/>
</dbReference>
<dbReference type="InterPro" id="IPR001650">
    <property type="entry name" value="Helicase_C-like"/>
</dbReference>
<evidence type="ECO:0000313" key="4">
    <source>
        <dbReference type="EMBL" id="MET3527178.1"/>
    </source>
</evidence>
<dbReference type="RefSeq" id="WP_354297678.1">
    <property type="nucleotide sequence ID" value="NZ_JBEPLU010000001.1"/>
</dbReference>
<sequence>MFVKAISGELASWGVGKLLSRTGAACIVEYFDAPVSEPILRECLSSELGSISIPAQTRVYAFDSAIGAWEIGRVLDDHGDSQLVKFPNGKTLHLPVANVFVRWDRPIEDPTTFLAAGLTETPRFADGRGPFVRTLLQQRSASLGMSALLSAAIELEAHQVEVVRRVLQDPIQRYLLADEVGLGKTVEAGVLIRQCVLDDHDMAFVVVLVPDALVSQWRSELTVKFFLGDLLDRTVFVEPFSSREGVAGLLEKATMLVVDEAHHITTEAPDSEALYAVINARAHEIERVLLLSATPALHNERGFLRMLHLLDPAGYPLDGEEAFKRRIENRQALAEIVATLTPENSLYLDYALDQLSVLFPDDARLDEEVARLRGLLTAMPADDDPDLVEAIASVRDHLSEVYRLHRRILRHRRRSVAGITPDRAGLEIVRYGSAASSKAADLNEDWRLSVAASSASSNTQAQQAALRLAERRLDYRQRSEPSVVEAWEEPEGARLRGEAEAALSDPERLHDRVAALVAAIAARAAPKVQFLVFCSDPATADALAPSLATALGIKVDRHDPSDEAWRAFNDDPSRQVLVCDRRAEEGLNLQGGEKIVVHFDLPLNPNRVEQRLGRADRYGSGRAVKSLAFCCTDDPLEGAWCRYLDEGLQVFDRSVASLQYLIEQTVSALPRLLLDEGAEGIDDLLEHDGGEAGRISREIKNIDDQDALDALGAPPAETPDALSDADDQWREIETAVDGWVRTTLQFDRAEEPASRGLSNSPPPVGGLFRYKYLTGDRHTLIPLDAFVQSCRPAIDVDNKARGSRDVWTTPYSYRRPTALSRLGRSLGSRVLRYGDPLLTGLQEITGRDERGRSTGVWRHGLGAPAGAGGVHFRFDFIVEADSHGAARALAFAGEVTSAALSSLGRRGDMGLPPFFHTVWLDGDFEEIVDPGLLAALSRPYAVEANDRGGRDFNLNPRRWRILREMKLPFLEEWPEVCRRARERAEECLRALPALNRGLEEAARRAEAADDMRLGLLQARALRTDANDLNDLDLERDLSRELIAGIRKPRIYLDAVTASFIGENQTIAAALARA</sequence>
<feature type="domain" description="Helicase ATP-binding" evidence="2">
    <location>
        <begin position="165"/>
        <end position="313"/>
    </location>
</feature>
<dbReference type="EC" id="3.6.4.-" evidence="4"/>
<keyword evidence="1 4" id="KW-0378">Hydrolase</keyword>
<dbReference type="Pfam" id="PF00271">
    <property type="entry name" value="Helicase_C"/>
    <property type="match status" value="1"/>
</dbReference>
<dbReference type="SMART" id="SM00487">
    <property type="entry name" value="DEXDc"/>
    <property type="match status" value="1"/>
</dbReference>
<evidence type="ECO:0000259" key="3">
    <source>
        <dbReference type="PROSITE" id="PS51194"/>
    </source>
</evidence>
<dbReference type="PANTHER" id="PTHR45766">
    <property type="entry name" value="DNA ANNEALING HELICASE AND ENDONUCLEASE ZRANB3 FAMILY MEMBER"/>
    <property type="match status" value="1"/>
</dbReference>
<evidence type="ECO:0000256" key="1">
    <source>
        <dbReference type="ARBA" id="ARBA00022801"/>
    </source>
</evidence>
<dbReference type="SUPFAM" id="SSF52540">
    <property type="entry name" value="P-loop containing nucleoside triphosphate hydrolases"/>
    <property type="match status" value="2"/>
</dbReference>
<accession>A0ABV2EJF4</accession>
<keyword evidence="5" id="KW-1185">Reference proteome</keyword>
<keyword evidence="4" id="KW-0547">Nucleotide-binding</keyword>
<dbReference type="Gene3D" id="3.40.50.10810">
    <property type="entry name" value="Tandem AAA-ATPase domain"/>
    <property type="match status" value="1"/>
</dbReference>
<dbReference type="PROSITE" id="PS51194">
    <property type="entry name" value="HELICASE_CTER"/>
    <property type="match status" value="1"/>
</dbReference>
<evidence type="ECO:0000313" key="5">
    <source>
        <dbReference type="Proteomes" id="UP001549110"/>
    </source>
</evidence>
<dbReference type="CDD" id="cd18793">
    <property type="entry name" value="SF2_C_SNF"/>
    <property type="match status" value="1"/>
</dbReference>
<dbReference type="Pfam" id="PF00176">
    <property type="entry name" value="SNF2-rel_dom"/>
    <property type="match status" value="1"/>
</dbReference>
<dbReference type="InterPro" id="IPR014001">
    <property type="entry name" value="Helicase_ATP-bd"/>
</dbReference>
<dbReference type="InterPro" id="IPR000330">
    <property type="entry name" value="SNF2_N"/>
</dbReference>
<feature type="domain" description="Helicase C-terminal" evidence="3">
    <location>
        <begin position="512"/>
        <end position="666"/>
    </location>
</feature>
<gene>
    <name evidence="4" type="ORF">ABID41_002273</name>
</gene>